<feature type="domain" description="Aminotransferase class I/classII large" evidence="3">
    <location>
        <begin position="38"/>
        <end position="444"/>
    </location>
</feature>
<name>A9UX62_MONBE</name>
<reference evidence="4 5" key="1">
    <citation type="journal article" date="2008" name="Nature">
        <title>The genome of the choanoflagellate Monosiga brevicollis and the origin of metazoans.</title>
        <authorList>
            <consortium name="JGI Sequencing"/>
            <person name="King N."/>
            <person name="Westbrook M.J."/>
            <person name="Young S.L."/>
            <person name="Kuo A."/>
            <person name="Abedin M."/>
            <person name="Chapman J."/>
            <person name="Fairclough S."/>
            <person name="Hellsten U."/>
            <person name="Isogai Y."/>
            <person name="Letunic I."/>
            <person name="Marr M."/>
            <person name="Pincus D."/>
            <person name="Putnam N."/>
            <person name="Rokas A."/>
            <person name="Wright K.J."/>
            <person name="Zuzow R."/>
            <person name="Dirks W."/>
            <person name="Good M."/>
            <person name="Goodstein D."/>
            <person name="Lemons D."/>
            <person name="Li W."/>
            <person name="Lyons J.B."/>
            <person name="Morris A."/>
            <person name="Nichols S."/>
            <person name="Richter D.J."/>
            <person name="Salamov A."/>
            <person name="Bork P."/>
            <person name="Lim W.A."/>
            <person name="Manning G."/>
            <person name="Miller W.T."/>
            <person name="McGinnis W."/>
            <person name="Shapiro H."/>
            <person name="Tjian R."/>
            <person name="Grigoriev I.V."/>
            <person name="Rokhsar D."/>
        </authorList>
    </citation>
    <scope>NUCLEOTIDE SEQUENCE [LARGE SCALE GENOMIC DNA]</scope>
    <source>
        <strain evidence="5">MX1 / ATCC 50154</strain>
    </source>
</reference>
<gene>
    <name evidence="4" type="ORF">MONBRDRAFT_24686</name>
</gene>
<organism evidence="4 5">
    <name type="scientific">Monosiga brevicollis</name>
    <name type="common">Choanoflagellate</name>
    <dbReference type="NCBI Taxonomy" id="81824"/>
    <lineage>
        <taxon>Eukaryota</taxon>
        <taxon>Choanoflagellata</taxon>
        <taxon>Craspedida</taxon>
        <taxon>Salpingoecidae</taxon>
        <taxon>Monosiga</taxon>
    </lineage>
</organism>
<dbReference type="Proteomes" id="UP000001357">
    <property type="component" value="Unassembled WGS sequence"/>
</dbReference>
<protein>
    <recommendedName>
        <fullName evidence="3">Aminotransferase class I/classII large domain-containing protein</fullName>
    </recommendedName>
</protein>
<dbReference type="PROSITE" id="PS00105">
    <property type="entry name" value="AA_TRANSFER_CLASS_1"/>
    <property type="match status" value="1"/>
</dbReference>
<dbReference type="InParanoid" id="A9UX62"/>
<accession>A9UX62</accession>
<sequence>MSLSTRGQSYLQNPEWFGPLMECIRLSMAPVKRPEDKVLNLAVAENTLCHDEMEAKLQEIRAAQPITRDLFSYYQMEGIQELRSALADHFNRYLYLSQKRPATAEEFIVGNGCGPLIESVVSCLADANDVVLVPAPYYHAFALDLCKRIGCVIAPVAVEMPEGGEPQLTVEAIQTAYDAAQAAGQQVRALIFTNPNNPTATDHRLTWLTDNLGTIFPRETVADAIRFCLDHQLHFVSDEIYAMSTMAGSDKFASAHEVALNDLQAPDGWERLVHVMWGASKDFGLNGLRIGVLHSCNADLRNALASTGMFFSVPAAVPGKLTSLRLKHCLDIQLLFARMLQDKAFVENYVELNRRRIAEAYETVAAFLESEGFTRVLRGEGAMFVYFNARYLQGRPVEEWTLEREREVWVRMLREQRVMLQPGLVFDHAERGWFRLCYTCASTDVIITAIKRALKILKEPPIRRL</sequence>
<dbReference type="SUPFAM" id="SSF53383">
    <property type="entry name" value="PLP-dependent transferases"/>
    <property type="match status" value="1"/>
</dbReference>
<evidence type="ECO:0000313" key="4">
    <source>
        <dbReference type="EMBL" id="EDQ90334.1"/>
    </source>
</evidence>
<keyword evidence="2" id="KW-0663">Pyridoxal phosphate</keyword>
<dbReference type="KEGG" id="mbr:MONBRDRAFT_24686"/>
<evidence type="ECO:0000259" key="3">
    <source>
        <dbReference type="Pfam" id="PF00155"/>
    </source>
</evidence>
<dbReference type="CDD" id="cd00609">
    <property type="entry name" value="AAT_like"/>
    <property type="match status" value="1"/>
</dbReference>
<dbReference type="AlphaFoldDB" id="A9UX62"/>
<dbReference type="InterPro" id="IPR004838">
    <property type="entry name" value="NHTrfase_class1_PyrdxlP-BS"/>
</dbReference>
<dbReference type="GO" id="GO:0006520">
    <property type="term" value="P:amino acid metabolic process"/>
    <property type="evidence" value="ECO:0000318"/>
    <property type="project" value="GO_Central"/>
</dbReference>
<evidence type="ECO:0000256" key="2">
    <source>
        <dbReference type="ARBA" id="ARBA00022898"/>
    </source>
</evidence>
<dbReference type="GO" id="GO:0008483">
    <property type="term" value="F:transaminase activity"/>
    <property type="evidence" value="ECO:0000318"/>
    <property type="project" value="GO_Central"/>
</dbReference>
<dbReference type="Gene3D" id="3.90.1150.10">
    <property type="entry name" value="Aspartate Aminotransferase, domain 1"/>
    <property type="match status" value="1"/>
</dbReference>
<dbReference type="GeneID" id="5890346"/>
<dbReference type="RefSeq" id="XP_001745101.1">
    <property type="nucleotide sequence ID" value="XM_001745049.1"/>
</dbReference>
<proteinExistence type="inferred from homology"/>
<dbReference type="GO" id="GO:0030170">
    <property type="term" value="F:pyridoxal phosphate binding"/>
    <property type="evidence" value="ECO:0007669"/>
    <property type="project" value="InterPro"/>
</dbReference>
<dbReference type="Pfam" id="PF00155">
    <property type="entry name" value="Aminotran_1_2"/>
    <property type="match status" value="1"/>
</dbReference>
<keyword evidence="5" id="KW-1185">Reference proteome</keyword>
<evidence type="ECO:0000313" key="5">
    <source>
        <dbReference type="Proteomes" id="UP000001357"/>
    </source>
</evidence>
<dbReference type="InterPro" id="IPR015421">
    <property type="entry name" value="PyrdxlP-dep_Trfase_major"/>
</dbReference>
<dbReference type="PANTHER" id="PTHR43795">
    <property type="entry name" value="BIFUNCTIONAL ASPARTATE AMINOTRANSFERASE AND GLUTAMATE/ASPARTATE-PREPHENATE AMINOTRANSFERASE-RELATED"/>
    <property type="match status" value="1"/>
</dbReference>
<comment type="similarity">
    <text evidence="1">Belongs to the class-I pyridoxal-phosphate-dependent aminotransferase family.</text>
</comment>
<dbReference type="InterPro" id="IPR015424">
    <property type="entry name" value="PyrdxlP-dep_Trfase"/>
</dbReference>
<dbReference type="EMBL" id="CH991548">
    <property type="protein sequence ID" value="EDQ90334.1"/>
    <property type="molecule type" value="Genomic_DNA"/>
</dbReference>
<dbReference type="InterPro" id="IPR004839">
    <property type="entry name" value="Aminotransferase_I/II_large"/>
</dbReference>
<dbReference type="Gene3D" id="3.40.640.10">
    <property type="entry name" value="Type I PLP-dependent aspartate aminotransferase-like (Major domain)"/>
    <property type="match status" value="1"/>
</dbReference>
<dbReference type="PRINTS" id="PR00753">
    <property type="entry name" value="ACCSYNTHASE"/>
</dbReference>
<dbReference type="InterPro" id="IPR015422">
    <property type="entry name" value="PyrdxlP-dep_Trfase_small"/>
</dbReference>
<dbReference type="PANTHER" id="PTHR43795:SF39">
    <property type="entry name" value="AMINOTRANSFERASE CLASS I_CLASSII DOMAIN-CONTAINING PROTEIN"/>
    <property type="match status" value="1"/>
</dbReference>
<dbReference type="STRING" id="81824.A9UX62"/>
<evidence type="ECO:0000256" key="1">
    <source>
        <dbReference type="ARBA" id="ARBA00007441"/>
    </source>
</evidence>
<dbReference type="OMA" id="PYYGTFV"/>
<dbReference type="FunCoup" id="A9UX62">
    <property type="interactions" value="25"/>
</dbReference>
<dbReference type="InterPro" id="IPR050478">
    <property type="entry name" value="Ethylene_sulfur-biosynth"/>
</dbReference>
<dbReference type="eggNOG" id="KOG0256">
    <property type="taxonomic scope" value="Eukaryota"/>
</dbReference>